<comment type="caution">
    <text evidence="1">The sequence shown here is derived from an EMBL/GenBank/DDBJ whole genome shotgun (WGS) entry which is preliminary data.</text>
</comment>
<dbReference type="EMBL" id="MU274915">
    <property type="protein sequence ID" value="KAI0088102.1"/>
    <property type="molecule type" value="Genomic_DNA"/>
</dbReference>
<evidence type="ECO:0000313" key="2">
    <source>
        <dbReference type="Proteomes" id="UP001055072"/>
    </source>
</evidence>
<keyword evidence="2" id="KW-1185">Reference proteome</keyword>
<protein>
    <submittedName>
        <fullName evidence="1">HAD-like protein</fullName>
    </submittedName>
</protein>
<gene>
    <name evidence="1" type="ORF">BDY19DRAFT_210458</name>
</gene>
<proteinExistence type="predicted"/>
<name>A0ACB8U182_9APHY</name>
<accession>A0ACB8U182</accession>
<evidence type="ECO:0000313" key="1">
    <source>
        <dbReference type="EMBL" id="KAI0088102.1"/>
    </source>
</evidence>
<sequence>MPTNTKVEYVIFDMDGLLIDSEKIHTVVANNILQRFGKVMTWDIKAGCMAEWDSAVYLLSFFPDLPEDFTIVEFLKELREGQQALWPTVQPLPGVVRLVQHLHRHKIPIAIATGSQRFKYGRKSSHLMDNLFRYFEGKVVCADDGLIKSGRGKPHPDIFLATASTQLRRDVGEGEESESHITDGQRAERARGLVFEDAIAGIRAGKRAGMRVVWVPDPNLIALRNRGEESVAPIDQPDQILESLEHFVPEQWGLPPYDS</sequence>
<dbReference type="Proteomes" id="UP001055072">
    <property type="component" value="Unassembled WGS sequence"/>
</dbReference>
<organism evidence="1 2">
    <name type="scientific">Irpex rosettiformis</name>
    <dbReference type="NCBI Taxonomy" id="378272"/>
    <lineage>
        <taxon>Eukaryota</taxon>
        <taxon>Fungi</taxon>
        <taxon>Dikarya</taxon>
        <taxon>Basidiomycota</taxon>
        <taxon>Agaricomycotina</taxon>
        <taxon>Agaricomycetes</taxon>
        <taxon>Polyporales</taxon>
        <taxon>Irpicaceae</taxon>
        <taxon>Irpex</taxon>
    </lineage>
</organism>
<reference evidence="1" key="1">
    <citation type="journal article" date="2021" name="Environ. Microbiol.">
        <title>Gene family expansions and transcriptome signatures uncover fungal adaptations to wood decay.</title>
        <authorList>
            <person name="Hage H."/>
            <person name="Miyauchi S."/>
            <person name="Viragh M."/>
            <person name="Drula E."/>
            <person name="Min B."/>
            <person name="Chaduli D."/>
            <person name="Navarro D."/>
            <person name="Favel A."/>
            <person name="Norest M."/>
            <person name="Lesage-Meessen L."/>
            <person name="Balint B."/>
            <person name="Merenyi Z."/>
            <person name="de Eugenio L."/>
            <person name="Morin E."/>
            <person name="Martinez A.T."/>
            <person name="Baldrian P."/>
            <person name="Stursova M."/>
            <person name="Martinez M.J."/>
            <person name="Novotny C."/>
            <person name="Magnuson J.K."/>
            <person name="Spatafora J.W."/>
            <person name="Maurice S."/>
            <person name="Pangilinan J."/>
            <person name="Andreopoulos W."/>
            <person name="LaButti K."/>
            <person name="Hundley H."/>
            <person name="Na H."/>
            <person name="Kuo A."/>
            <person name="Barry K."/>
            <person name="Lipzen A."/>
            <person name="Henrissat B."/>
            <person name="Riley R."/>
            <person name="Ahrendt S."/>
            <person name="Nagy L.G."/>
            <person name="Grigoriev I.V."/>
            <person name="Martin F."/>
            <person name="Rosso M.N."/>
        </authorList>
    </citation>
    <scope>NUCLEOTIDE SEQUENCE</scope>
    <source>
        <strain evidence="1">CBS 384.51</strain>
    </source>
</reference>